<gene>
    <name evidence="2" type="ORF">PTKU64_53680</name>
</gene>
<dbReference type="InterPro" id="IPR036397">
    <property type="entry name" value="RNaseH_sf"/>
</dbReference>
<sequence length="733" mass="81913">MQALLKNDIFNGNDGCQYRIVRASSPTTGWVLNLSEAHSWPVERDFGVLRSHSQVNGQSTNCAKLPDFAFYSDKARNRANAAYEAIKPLLFSADGTENADILDESKRNQLVRARADELGISKTTVYGYLKKWWSLGQSRYALIPGSSINGKNQKPGTAGRGRKPEDGRYSVFQMGDADINIAKQFLEKRYIKKEHASLSDVYIELLKKHYAFRDGNGANVLRPSGEHPSIHQFRNVLNKYFSREEIKRGKVGDKNFEREHNPMVGSALEEAVAPGHIYEIDATILDVFLVAVANREKIIGKPTLYLIYDRKTRLCVGFHLSLENASWIGAMQAILSIAADKRTLCEKYGQPYDPAHWPADGIFPAKFLGDRGEMASRNSDRICDGMQATISNTQALLPIRKGLVESGFAVIHRAIMNDAPGYEPPREAKKRRAKKYHLDAALTLDECTSLILGAIIKHNTTVMRRYPLSPDKVLAGWNAVPTQLWRNETVQHGCAGARYTHDYLHLQLLPRAADDKKPLVTQDGIKFRNCTYKCDDNKTVRNWIVTAGLKGSFELNCSYDPRLVDHIIVYGTDGKPHKCELAEDSDRFTGYSFAELEFVLAVERRNKKLLEDATKQATAERKEVAEMIVKAAKTATKQALTGAARSARKKDNAPARDFEMTNRRHDEVNMPPTGDGARIGGNVIPLPSSNLVGGNAHQQPRTTLDAAAERPRSAIDDLLRRKAQEKTNELAHL</sequence>
<dbReference type="Proteomes" id="UP001319874">
    <property type="component" value="Chromosome 2"/>
</dbReference>
<feature type="region of interest" description="Disordered" evidence="1">
    <location>
        <begin position="146"/>
        <end position="167"/>
    </location>
</feature>
<dbReference type="EMBL" id="AP024956">
    <property type="protein sequence ID" value="BCZ81693.1"/>
    <property type="molecule type" value="Genomic_DNA"/>
</dbReference>
<evidence type="ECO:0000313" key="2">
    <source>
        <dbReference type="EMBL" id="BCZ81693.1"/>
    </source>
</evidence>
<evidence type="ECO:0000313" key="3">
    <source>
        <dbReference type="Proteomes" id="UP001319874"/>
    </source>
</evidence>
<dbReference type="Gene3D" id="3.30.420.10">
    <property type="entry name" value="Ribonuclease H-like superfamily/Ribonuclease H"/>
    <property type="match status" value="1"/>
</dbReference>
<keyword evidence="3" id="KW-1185">Reference proteome</keyword>
<feature type="compositionally biased region" description="Polar residues" evidence="1">
    <location>
        <begin position="146"/>
        <end position="155"/>
    </location>
</feature>
<feature type="compositionally biased region" description="Basic and acidic residues" evidence="1">
    <location>
        <begin position="649"/>
        <end position="659"/>
    </location>
</feature>
<organism evidence="2 3">
    <name type="scientific">Paraburkholderia terrae</name>
    <dbReference type="NCBI Taxonomy" id="311230"/>
    <lineage>
        <taxon>Bacteria</taxon>
        <taxon>Pseudomonadati</taxon>
        <taxon>Pseudomonadota</taxon>
        <taxon>Betaproteobacteria</taxon>
        <taxon>Burkholderiales</taxon>
        <taxon>Burkholderiaceae</taxon>
        <taxon>Paraburkholderia</taxon>
    </lineage>
</organism>
<evidence type="ECO:0008006" key="4">
    <source>
        <dbReference type="Google" id="ProtNLM"/>
    </source>
</evidence>
<name>A0ABN6JNY3_9BURK</name>
<accession>A0ABN6JNY3</accession>
<proteinExistence type="predicted"/>
<evidence type="ECO:0000256" key="1">
    <source>
        <dbReference type="SAM" id="MobiDB-lite"/>
    </source>
</evidence>
<protein>
    <recommendedName>
        <fullName evidence="4">Transposase</fullName>
    </recommendedName>
</protein>
<feature type="compositionally biased region" description="Polar residues" evidence="1">
    <location>
        <begin position="688"/>
        <end position="702"/>
    </location>
</feature>
<reference evidence="2 3" key="1">
    <citation type="journal article" date="2022" name="Front. Microbiol.">
        <title>Identification and characterization of a novel class of self-sufficient cytochrome P450 hydroxylase involved in cyclohexanecarboxylate degradation in Paraburkholderia terrae strain KU-64.</title>
        <authorList>
            <person name="Yamamoto T."/>
            <person name="Hasegawa Y."/>
            <person name="Iwaki H."/>
        </authorList>
    </citation>
    <scope>NUCLEOTIDE SEQUENCE [LARGE SCALE GENOMIC DNA]</scope>
    <source>
        <strain evidence="2 3">KU-64</strain>
    </source>
</reference>
<feature type="region of interest" description="Disordered" evidence="1">
    <location>
        <begin position="688"/>
        <end position="711"/>
    </location>
</feature>
<feature type="region of interest" description="Disordered" evidence="1">
    <location>
        <begin position="640"/>
        <end position="659"/>
    </location>
</feature>
<dbReference type="RefSeq" id="WP_229514011.1">
    <property type="nucleotide sequence ID" value="NZ_AP024956.1"/>
</dbReference>